<comment type="caution">
    <text evidence="16">The sequence shown here is derived from an EMBL/GenBank/DDBJ whole genome shotgun (WGS) entry which is preliminary data.</text>
</comment>
<dbReference type="PANTHER" id="PTHR11632:SF53">
    <property type="entry name" value="SUCCINATE DEHYDROGENASE FLAVOPROTEIN SUBUNIT"/>
    <property type="match status" value="1"/>
</dbReference>
<evidence type="ECO:0000256" key="12">
    <source>
        <dbReference type="ARBA" id="ARBA00049220"/>
    </source>
</evidence>
<dbReference type="GO" id="GO:0033765">
    <property type="term" value="F:steroid dehydrogenase activity, acting on the CH-CH group of donors"/>
    <property type="evidence" value="ECO:0007669"/>
    <property type="project" value="UniProtKB-ARBA"/>
</dbReference>
<keyword evidence="7" id="KW-0285">Flavoprotein</keyword>
<dbReference type="InterPro" id="IPR015939">
    <property type="entry name" value="Fum_Rdtase/Succ_DH_flav-like_C"/>
</dbReference>
<name>A0A0M2SZ67_9BACI</name>
<keyword evidence="9" id="KW-0249">Electron transport</keyword>
<dbReference type="PIRSF" id="PIRSF000171">
    <property type="entry name" value="SDHA_APRA_LASPO"/>
    <property type="match status" value="1"/>
</dbReference>
<evidence type="ECO:0000256" key="2">
    <source>
        <dbReference type="ARBA" id="ARBA00004413"/>
    </source>
</evidence>
<dbReference type="PRINTS" id="PR00368">
    <property type="entry name" value="FADPNR"/>
</dbReference>
<dbReference type="EMBL" id="LAYY01000008">
    <property type="protein sequence ID" value="KKK38292.1"/>
    <property type="molecule type" value="Genomic_DNA"/>
</dbReference>
<dbReference type="GO" id="GO:0009055">
    <property type="term" value="F:electron transfer activity"/>
    <property type="evidence" value="ECO:0007669"/>
    <property type="project" value="TreeGrafter"/>
</dbReference>
<dbReference type="SUPFAM" id="SSF56425">
    <property type="entry name" value="Succinate dehydrogenase/fumarate reductase flavoprotein, catalytic domain"/>
    <property type="match status" value="1"/>
</dbReference>
<dbReference type="FunFam" id="3.90.700.10:FF:000004">
    <property type="entry name" value="Succinate dehydrogenase flavoprotein subunit"/>
    <property type="match status" value="1"/>
</dbReference>
<dbReference type="Pfam" id="PF00890">
    <property type="entry name" value="FAD_binding_2"/>
    <property type="match status" value="1"/>
</dbReference>
<dbReference type="InterPro" id="IPR011280">
    <property type="entry name" value="Succ_DH/Fum_Rdt_flav_su"/>
</dbReference>
<feature type="active site" description="Proton acceptor" evidence="13">
    <location>
        <position position="285"/>
    </location>
</feature>
<evidence type="ECO:0000256" key="13">
    <source>
        <dbReference type="PIRSR" id="PIRSR000171-1"/>
    </source>
</evidence>
<keyword evidence="8" id="KW-0274">FAD</keyword>
<dbReference type="Gene3D" id="1.20.58.100">
    <property type="entry name" value="Fumarate reductase/succinate dehydrogenase flavoprotein-like, C-terminal domain"/>
    <property type="match status" value="1"/>
</dbReference>
<dbReference type="InterPro" id="IPR037099">
    <property type="entry name" value="Fum_R/Succ_DH_flav-like_C_sf"/>
</dbReference>
<comment type="cofactor">
    <cofactor evidence="1">
        <name>FAD</name>
        <dbReference type="ChEBI" id="CHEBI:57692"/>
    </cofactor>
</comment>
<dbReference type="InterPro" id="IPR027477">
    <property type="entry name" value="Succ_DH/fumarate_Rdtase_cat_sf"/>
</dbReference>
<dbReference type="GO" id="GO:0009061">
    <property type="term" value="P:anaerobic respiration"/>
    <property type="evidence" value="ECO:0007669"/>
    <property type="project" value="TreeGrafter"/>
</dbReference>
<dbReference type="InterPro" id="IPR030664">
    <property type="entry name" value="SdhA/FrdA/AprA"/>
</dbReference>
<dbReference type="GO" id="GO:0008177">
    <property type="term" value="F:succinate dehydrogenase (quinone) activity"/>
    <property type="evidence" value="ECO:0007669"/>
    <property type="project" value="UniProtKB-EC"/>
</dbReference>
<dbReference type="Gene3D" id="3.90.700.10">
    <property type="entry name" value="Succinate dehydrogenase/fumarate reductase flavoprotein, catalytic domain"/>
    <property type="match status" value="1"/>
</dbReference>
<comment type="similarity">
    <text evidence="3">Belongs to the FAD-dependent oxidoreductase 2 family. FRD/SDH subfamily.</text>
</comment>
<dbReference type="InterPro" id="IPR003953">
    <property type="entry name" value="FAD-dep_OxRdtase_2_FAD-bd"/>
</dbReference>
<evidence type="ECO:0000256" key="8">
    <source>
        <dbReference type="ARBA" id="ARBA00022827"/>
    </source>
</evidence>
<protein>
    <recommendedName>
        <fullName evidence="4">succinate dehydrogenase</fullName>
        <ecNumber evidence="4">1.3.5.1</ecNumber>
    </recommendedName>
</protein>
<dbReference type="FunFam" id="1.20.58.100:FF:000004">
    <property type="entry name" value="Succinate dehydrogenase flavoprotein subunit"/>
    <property type="match status" value="1"/>
</dbReference>
<dbReference type="AlphaFoldDB" id="A0A0M2SZ67"/>
<evidence type="ECO:0000256" key="1">
    <source>
        <dbReference type="ARBA" id="ARBA00001974"/>
    </source>
</evidence>
<dbReference type="OrthoDB" id="9806724at2"/>
<dbReference type="RefSeq" id="WP_046523397.1">
    <property type="nucleotide sequence ID" value="NZ_LAYY01000008.1"/>
</dbReference>
<evidence type="ECO:0000259" key="15">
    <source>
        <dbReference type="Pfam" id="PF02910"/>
    </source>
</evidence>
<reference evidence="16 17" key="1">
    <citation type="submission" date="2015-04" db="EMBL/GenBank/DDBJ databases">
        <title>Taxonomic description and genome sequence of Bacillus campisalis sp. nov., a novel member of the genus Bacillus isolated from solar saltern.</title>
        <authorList>
            <person name="Mathan Kumar R."/>
            <person name="Kaur G."/>
            <person name="Kumar A."/>
            <person name="Singh N.K."/>
            <person name="Kaur N."/>
            <person name="Kumar N."/>
            <person name="Mayilraj S."/>
        </authorList>
    </citation>
    <scope>NUCLEOTIDE SEQUENCE [LARGE SCALE GENOMIC DNA]</scope>
    <source>
        <strain evidence="16 17">SA2-6</strain>
    </source>
</reference>
<evidence type="ECO:0000256" key="3">
    <source>
        <dbReference type="ARBA" id="ARBA00008040"/>
    </source>
</evidence>
<evidence type="ECO:0000256" key="4">
    <source>
        <dbReference type="ARBA" id="ARBA00012792"/>
    </source>
</evidence>
<keyword evidence="5" id="KW-0813">Transport</keyword>
<dbReference type="NCBIfam" id="TIGR01811">
    <property type="entry name" value="sdhA_Bsu"/>
    <property type="match status" value="1"/>
</dbReference>
<feature type="domain" description="Fumarate reductase/succinate dehydrogenase flavoprotein-like C-terminal" evidence="15">
    <location>
        <begin position="452"/>
        <end position="579"/>
    </location>
</feature>
<dbReference type="Pfam" id="PF02910">
    <property type="entry name" value="Succ_DH_flav_C"/>
    <property type="match status" value="1"/>
</dbReference>
<dbReference type="InterPro" id="IPR036188">
    <property type="entry name" value="FAD/NAD-bd_sf"/>
</dbReference>
<evidence type="ECO:0000259" key="14">
    <source>
        <dbReference type="Pfam" id="PF00890"/>
    </source>
</evidence>
<evidence type="ECO:0000256" key="11">
    <source>
        <dbReference type="ARBA" id="ARBA00023136"/>
    </source>
</evidence>
<keyword evidence="11" id="KW-0472">Membrane</keyword>
<dbReference type="SUPFAM" id="SSF46977">
    <property type="entry name" value="Succinate dehydrogenase/fumarate reductase flavoprotein C-terminal domain"/>
    <property type="match status" value="1"/>
</dbReference>
<dbReference type="PROSITE" id="PS00504">
    <property type="entry name" value="FRD_SDH_FAD_BINDING"/>
    <property type="match status" value="1"/>
</dbReference>
<dbReference type="PATRIC" id="fig|1408103.3.peg.1990"/>
<evidence type="ECO:0000256" key="7">
    <source>
        <dbReference type="ARBA" id="ARBA00022630"/>
    </source>
</evidence>
<organism evidence="16 17">
    <name type="scientific">Mesobacillus campisalis</name>
    <dbReference type="NCBI Taxonomy" id="1408103"/>
    <lineage>
        <taxon>Bacteria</taxon>
        <taxon>Bacillati</taxon>
        <taxon>Bacillota</taxon>
        <taxon>Bacilli</taxon>
        <taxon>Bacillales</taxon>
        <taxon>Bacillaceae</taxon>
        <taxon>Mesobacillus</taxon>
    </lineage>
</organism>
<dbReference type="PANTHER" id="PTHR11632">
    <property type="entry name" value="SUCCINATE DEHYDROGENASE 2 FLAVOPROTEIN SUBUNIT"/>
    <property type="match status" value="1"/>
</dbReference>
<evidence type="ECO:0000256" key="6">
    <source>
        <dbReference type="ARBA" id="ARBA00022475"/>
    </source>
</evidence>
<dbReference type="SUPFAM" id="SSF51905">
    <property type="entry name" value="FAD/NAD(P)-binding domain"/>
    <property type="match status" value="1"/>
</dbReference>
<gene>
    <name evidence="16" type="primary">sdhA</name>
    <name evidence="16" type="ORF">WQ57_08850</name>
</gene>
<dbReference type="Gene3D" id="3.50.50.60">
    <property type="entry name" value="FAD/NAD(P)-binding domain"/>
    <property type="match status" value="1"/>
</dbReference>
<dbReference type="Proteomes" id="UP000034166">
    <property type="component" value="Unassembled WGS sequence"/>
</dbReference>
<dbReference type="Gene3D" id="3.10.20.820">
    <property type="match status" value="1"/>
</dbReference>
<evidence type="ECO:0000313" key="17">
    <source>
        <dbReference type="Proteomes" id="UP000034166"/>
    </source>
</evidence>
<dbReference type="EC" id="1.3.5.1" evidence="4"/>
<keyword evidence="10" id="KW-0560">Oxidoreductase</keyword>
<accession>A0A0M2SZ67</accession>
<comment type="catalytic activity">
    <reaction evidence="12">
        <text>a quinone + succinate = fumarate + a quinol</text>
        <dbReference type="Rhea" id="RHEA:40523"/>
        <dbReference type="ChEBI" id="CHEBI:24646"/>
        <dbReference type="ChEBI" id="CHEBI:29806"/>
        <dbReference type="ChEBI" id="CHEBI:30031"/>
        <dbReference type="ChEBI" id="CHEBI:132124"/>
        <dbReference type="EC" id="1.3.5.1"/>
    </reaction>
</comment>
<evidence type="ECO:0000256" key="10">
    <source>
        <dbReference type="ARBA" id="ARBA00023002"/>
    </source>
</evidence>
<dbReference type="InterPro" id="IPR003952">
    <property type="entry name" value="FRD_SDH_FAD_BS"/>
</dbReference>
<keyword evidence="6" id="KW-1003">Cell membrane</keyword>
<dbReference type="FunFam" id="3.50.50.60:FF:000009">
    <property type="entry name" value="Succinate dehydrogenase flavoprotein subunit"/>
    <property type="match status" value="1"/>
</dbReference>
<dbReference type="PRINTS" id="PR00411">
    <property type="entry name" value="PNDRDTASEI"/>
</dbReference>
<evidence type="ECO:0000256" key="9">
    <source>
        <dbReference type="ARBA" id="ARBA00022982"/>
    </source>
</evidence>
<evidence type="ECO:0000313" key="16">
    <source>
        <dbReference type="EMBL" id="KKK38292.1"/>
    </source>
</evidence>
<keyword evidence="17" id="KW-1185">Reference proteome</keyword>
<sequence>MSKGKVIIVGGGLAGLMAAIKVAEAGTPCELFSLVPVKRSHSVCAQGGINGAVNTKGEGDSPWEHFDDTVYGGDFLANQPPVKAMTEAAPGIIHLLDRMGVMFNRTPEGLLDFRRFGGTQHHRTAFAGATTGQQLLYALDEQVRRHEVAGIVTKYEGWEFLGTVIDDEGVCRGIVAQDLKTMEIKSFAADAVILATGGPGIIFGKSTNSVINTGSAASIAYQQGAYYANGEFIQIHPTAIPGDDKLRLMSESARGEGGRVWTYKDGKPWYFLEEKYPAYGNLVPRDIATREIFDVCVEQKLGINGENMVYLDLSHKDPKELDIKLGGIIEIYEKFMGDDPRKVPMKIFPAVHYSMGGLWVDYDQMTNIPGLFAAGECDYSQHGANRLGANSLLSAIYGGMVAGPNAIRYISGLEKSADAVSSSVFDRHVKQEEDKWNSILSLNGTENAYVLHKELGEWMTDNVTVVRYNDKLLKTDEKIVELMDRYKNININDTAKWSNQGAVFTRQLQNMLQLARVITIGAYNRNESRGAHYKPEFPDRNDEDFLKTTMAKFAGPDAAPQFHYEDVDVSLIKPRKRDYSKKKGE</sequence>
<evidence type="ECO:0000256" key="5">
    <source>
        <dbReference type="ARBA" id="ARBA00022448"/>
    </source>
</evidence>
<feature type="domain" description="FAD-dependent oxidoreductase 2 FAD-binding" evidence="14">
    <location>
        <begin position="6"/>
        <end position="392"/>
    </location>
</feature>
<dbReference type="NCBIfam" id="NF006392">
    <property type="entry name" value="PRK08641.1"/>
    <property type="match status" value="1"/>
</dbReference>
<comment type="subcellular location">
    <subcellularLocation>
        <location evidence="2">Cell membrane</location>
        <topology evidence="2">Peripheral membrane protein</topology>
        <orientation evidence="2">Cytoplasmic side</orientation>
    </subcellularLocation>
</comment>
<dbReference type="GO" id="GO:0050660">
    <property type="term" value="F:flavin adenine dinucleotide binding"/>
    <property type="evidence" value="ECO:0007669"/>
    <property type="project" value="TreeGrafter"/>
</dbReference>
<dbReference type="GO" id="GO:0005886">
    <property type="term" value="C:plasma membrane"/>
    <property type="evidence" value="ECO:0007669"/>
    <property type="project" value="UniProtKB-SubCell"/>
</dbReference>
<proteinExistence type="inferred from homology"/>